<sequence>MVYLPSHMKSSQNGDVSVNVDHAVELGQKVLKAMTGTNVLNFSFKKKDQVVTLATKAGVKVDGDMIQVDPQLMFQRLIATARNLNDDLTIIFKYELCSIPPALFDSCDLPRQPNKPATYNAITQLYANYASTKFGSATIVFYGYDHGPSTKDATHRRRKSTVESDVTFTDNMVLCSRKENFLANENNKQCFIYLLADVLERQLKDVQFTMTLGMLT</sequence>
<organism evidence="1 2">
    <name type="scientific">Patella caerulea</name>
    <name type="common">Rayed Mediterranean limpet</name>
    <dbReference type="NCBI Taxonomy" id="87958"/>
    <lineage>
        <taxon>Eukaryota</taxon>
        <taxon>Metazoa</taxon>
        <taxon>Spiralia</taxon>
        <taxon>Lophotrochozoa</taxon>
        <taxon>Mollusca</taxon>
        <taxon>Gastropoda</taxon>
        <taxon>Patellogastropoda</taxon>
        <taxon>Patelloidea</taxon>
        <taxon>Patellidae</taxon>
        <taxon>Patella</taxon>
    </lineage>
</organism>
<reference evidence="1 2" key="1">
    <citation type="submission" date="2024-01" db="EMBL/GenBank/DDBJ databases">
        <title>The genome of the rayed Mediterranean limpet Patella caerulea (Linnaeus, 1758).</title>
        <authorList>
            <person name="Anh-Thu Weber A."/>
            <person name="Halstead-Nussloch G."/>
        </authorList>
    </citation>
    <scope>NUCLEOTIDE SEQUENCE [LARGE SCALE GENOMIC DNA]</scope>
    <source>
        <strain evidence="1">AATW-2023a</strain>
        <tissue evidence="1">Whole specimen</tissue>
    </source>
</reference>
<dbReference type="AlphaFoldDB" id="A0AAN8PL71"/>
<protein>
    <submittedName>
        <fullName evidence="1">Uncharacterized protein</fullName>
    </submittedName>
</protein>
<evidence type="ECO:0000313" key="1">
    <source>
        <dbReference type="EMBL" id="KAK6178649.1"/>
    </source>
</evidence>
<proteinExistence type="predicted"/>
<evidence type="ECO:0000313" key="2">
    <source>
        <dbReference type="Proteomes" id="UP001347796"/>
    </source>
</evidence>
<comment type="caution">
    <text evidence="1">The sequence shown here is derived from an EMBL/GenBank/DDBJ whole genome shotgun (WGS) entry which is preliminary data.</text>
</comment>
<keyword evidence="2" id="KW-1185">Reference proteome</keyword>
<dbReference type="Proteomes" id="UP001347796">
    <property type="component" value="Unassembled WGS sequence"/>
</dbReference>
<gene>
    <name evidence="1" type="ORF">SNE40_011177</name>
</gene>
<accession>A0AAN8PL71</accession>
<dbReference type="EMBL" id="JAZGQO010000008">
    <property type="protein sequence ID" value="KAK6178649.1"/>
    <property type="molecule type" value="Genomic_DNA"/>
</dbReference>
<name>A0AAN8PL71_PATCE</name>